<evidence type="ECO:0000256" key="4">
    <source>
        <dbReference type="ARBA" id="ARBA00011919"/>
    </source>
</evidence>
<dbReference type="GO" id="GO:0019310">
    <property type="term" value="P:inositol catabolic process"/>
    <property type="evidence" value="ECO:0007669"/>
    <property type="project" value="UniProtKB-UniRule"/>
</dbReference>
<feature type="binding site" evidence="13">
    <location>
        <position position="278"/>
    </location>
    <ligand>
        <name>Fe cation</name>
        <dbReference type="ChEBI" id="CHEBI:24875"/>
        <label>1</label>
    </ligand>
</feature>
<evidence type="ECO:0000256" key="6">
    <source>
        <dbReference type="ARBA" id="ARBA00022490"/>
    </source>
</evidence>
<evidence type="ECO:0000313" key="15">
    <source>
        <dbReference type="EMBL" id="BEI90017.1"/>
    </source>
</evidence>
<feature type="binding site" evidence="13">
    <location>
        <position position="220"/>
    </location>
    <ligand>
        <name>Fe cation</name>
        <dbReference type="ChEBI" id="CHEBI:24875"/>
        <label>2</label>
    </ligand>
</feature>
<name>A0AA48IC03_9TREE</name>
<dbReference type="EC" id="1.13.99.1" evidence="4 14"/>
<dbReference type="InterPro" id="IPR007828">
    <property type="entry name" value="Inositol_oxygenase"/>
</dbReference>
<evidence type="ECO:0000256" key="3">
    <source>
        <dbReference type="ARBA" id="ARBA00005286"/>
    </source>
</evidence>
<evidence type="ECO:0000256" key="1">
    <source>
        <dbReference type="ARBA" id="ARBA00004496"/>
    </source>
</evidence>
<dbReference type="PANTHER" id="PTHR12588:SF0">
    <property type="entry name" value="INOSITOL OXYGENASE"/>
    <property type="match status" value="1"/>
</dbReference>
<feature type="binding site" evidence="13">
    <location>
        <position position="148"/>
    </location>
    <ligand>
        <name>Fe cation</name>
        <dbReference type="ChEBI" id="CHEBI:24875"/>
        <label>1</label>
    </ligand>
</feature>
<sequence>MAPVATISFARADDPGARKLELASDAADEINLRKLQEKDNAYDASQFDKNKDQAAFRQFLDENEGSKALYREQHTKQTVEFNVSARKRAFEKPRAVMGIWEAMEMLNTLVDASDPDTDATQIEHLLQTAEAMRADGKPRWMQVTGLIHDLGKLLYFFEPEGQWAVVGDTYVVGCKFPLDKIVYPDTFGECPDLNHLVYSTELGIYEKGCGLENLLITWGHDEYLYMVMKAQSSLPQSALNMIRYHSFYPWHREGAYRQFMGPGDEEALRDVLAFNPYDLYSKSDARPDATKLKPYYEELIAEFFPDKIRW</sequence>
<dbReference type="RefSeq" id="XP_060455283.1">
    <property type="nucleotide sequence ID" value="XM_060598495.1"/>
</dbReference>
<comment type="pathway">
    <text evidence="2 14">Polyol metabolism; myo-inositol degradation into D-glucuronate; D-glucuronate from myo-inositol: step 1/1.</text>
</comment>
<dbReference type="GO" id="GO:0005737">
    <property type="term" value="C:cytoplasm"/>
    <property type="evidence" value="ECO:0007669"/>
    <property type="project" value="UniProtKB-SubCell"/>
</dbReference>
<evidence type="ECO:0000256" key="11">
    <source>
        <dbReference type="ARBA" id="ARBA00048271"/>
    </source>
</evidence>
<dbReference type="AlphaFoldDB" id="A0AA48IC03"/>
<evidence type="ECO:0000256" key="12">
    <source>
        <dbReference type="PIRSR" id="PIRSR607828-1"/>
    </source>
</evidence>
<dbReference type="Gene3D" id="1.10.3210.10">
    <property type="entry name" value="Hypothetical protein af1432"/>
    <property type="match status" value="1"/>
</dbReference>
<evidence type="ECO:0000256" key="7">
    <source>
        <dbReference type="ARBA" id="ARBA00022723"/>
    </source>
</evidence>
<gene>
    <name evidence="15" type="ORF">CcaverHIS019_0300870</name>
</gene>
<dbReference type="KEGG" id="ccac:CcaHIS019_0300870"/>
<comment type="catalytic activity">
    <reaction evidence="11 14">
        <text>myo-inositol + O2 = D-glucuronate + H2O + H(+)</text>
        <dbReference type="Rhea" id="RHEA:23696"/>
        <dbReference type="ChEBI" id="CHEBI:15377"/>
        <dbReference type="ChEBI" id="CHEBI:15378"/>
        <dbReference type="ChEBI" id="CHEBI:15379"/>
        <dbReference type="ChEBI" id="CHEBI:17268"/>
        <dbReference type="ChEBI" id="CHEBI:58720"/>
        <dbReference type="EC" id="1.13.99.1"/>
    </reaction>
</comment>
<feature type="binding site" evidence="12">
    <location>
        <begin position="167"/>
        <end position="168"/>
    </location>
    <ligand>
        <name>substrate</name>
    </ligand>
</feature>
<keyword evidence="9 13" id="KW-0408">Iron</keyword>
<keyword evidence="7 13" id="KW-0479">Metal-binding</keyword>
<dbReference type="PANTHER" id="PTHR12588">
    <property type="entry name" value="MYOINOSITOL OXYGENASE"/>
    <property type="match status" value="1"/>
</dbReference>
<feature type="binding site" evidence="13">
    <location>
        <position position="124"/>
    </location>
    <ligand>
        <name>Fe cation</name>
        <dbReference type="ChEBI" id="CHEBI:24875"/>
        <label>1</label>
    </ligand>
</feature>
<evidence type="ECO:0000256" key="2">
    <source>
        <dbReference type="ARBA" id="ARBA00005167"/>
    </source>
</evidence>
<comment type="cofactor">
    <cofactor evidence="13 14">
        <name>Fe cation</name>
        <dbReference type="ChEBI" id="CHEBI:24875"/>
    </cofactor>
    <text evidence="13 14">Binds 2 iron ions per subunit.</text>
</comment>
<reference evidence="15" key="1">
    <citation type="journal article" date="2023" name="BMC Genomics">
        <title>Chromosome-level genome assemblies of Cutaneotrichosporon spp. (Trichosporonales, Basidiomycota) reveal imbalanced evolution between nucleotide sequences and chromosome synteny.</title>
        <authorList>
            <person name="Kobayashi Y."/>
            <person name="Kayamori A."/>
            <person name="Aoki K."/>
            <person name="Shiwa Y."/>
            <person name="Matsutani M."/>
            <person name="Fujita N."/>
            <person name="Sugita T."/>
            <person name="Iwasaki W."/>
            <person name="Tanaka N."/>
            <person name="Takashima M."/>
        </authorList>
    </citation>
    <scope>NUCLEOTIDE SEQUENCE</scope>
    <source>
        <strain evidence="15">HIS019</strain>
    </source>
</reference>
<feature type="binding site" evidence="12">
    <location>
        <begin position="245"/>
        <end position="246"/>
    </location>
    <ligand>
        <name>substrate</name>
    </ligand>
</feature>
<dbReference type="Proteomes" id="UP001233271">
    <property type="component" value="Chromosome 3"/>
</dbReference>
<comment type="similarity">
    <text evidence="3 14">Belongs to the myo-inositol oxygenase family.</text>
</comment>
<proteinExistence type="inferred from homology"/>
<organism evidence="15 16">
    <name type="scientific">Cutaneotrichosporon cavernicola</name>
    <dbReference type="NCBI Taxonomy" id="279322"/>
    <lineage>
        <taxon>Eukaryota</taxon>
        <taxon>Fungi</taxon>
        <taxon>Dikarya</taxon>
        <taxon>Basidiomycota</taxon>
        <taxon>Agaricomycotina</taxon>
        <taxon>Tremellomycetes</taxon>
        <taxon>Trichosporonales</taxon>
        <taxon>Trichosporonaceae</taxon>
        <taxon>Cutaneotrichosporon</taxon>
    </lineage>
</organism>
<dbReference type="GO" id="GO:0050113">
    <property type="term" value="F:inositol oxygenase activity"/>
    <property type="evidence" value="ECO:0007669"/>
    <property type="project" value="UniProtKB-UniRule"/>
</dbReference>
<dbReference type="GeneID" id="85493888"/>
<dbReference type="Pfam" id="PF05153">
    <property type="entry name" value="MIOX"/>
    <property type="match status" value="1"/>
</dbReference>
<dbReference type="GO" id="GO:0005506">
    <property type="term" value="F:iron ion binding"/>
    <property type="evidence" value="ECO:0007669"/>
    <property type="project" value="InterPro"/>
</dbReference>
<feature type="binding site" evidence="13">
    <location>
        <position position="245"/>
    </location>
    <ligand>
        <name>Fe cation</name>
        <dbReference type="ChEBI" id="CHEBI:24875"/>
        <label>1</label>
    </ligand>
</feature>
<keyword evidence="6 14" id="KW-0963">Cytoplasm</keyword>
<protein>
    <recommendedName>
        <fullName evidence="5 14">Inositol oxygenase</fullName>
        <ecNumber evidence="4 14">1.13.99.1</ecNumber>
    </recommendedName>
    <alternativeName>
        <fullName evidence="10 14">Myo-inositol oxygenase</fullName>
    </alternativeName>
</protein>
<feature type="binding site" evidence="12">
    <location>
        <begin position="111"/>
        <end position="113"/>
    </location>
    <ligand>
        <name>substrate</name>
    </ligand>
</feature>
<evidence type="ECO:0000256" key="10">
    <source>
        <dbReference type="ARBA" id="ARBA00029668"/>
    </source>
</evidence>
<evidence type="ECO:0000256" key="8">
    <source>
        <dbReference type="ARBA" id="ARBA00023002"/>
    </source>
</evidence>
<feature type="binding site" evidence="12">
    <location>
        <position position="152"/>
    </location>
    <ligand>
        <name>substrate</name>
    </ligand>
</feature>
<keyword evidence="16" id="KW-1185">Reference proteome</keyword>
<accession>A0AA48IC03</accession>
<comment type="subcellular location">
    <subcellularLocation>
        <location evidence="1 14">Cytoplasm</location>
    </subcellularLocation>
</comment>
<evidence type="ECO:0000256" key="9">
    <source>
        <dbReference type="ARBA" id="ARBA00023004"/>
    </source>
</evidence>
<dbReference type="SUPFAM" id="SSF109604">
    <property type="entry name" value="HD-domain/PDEase-like"/>
    <property type="match status" value="1"/>
</dbReference>
<keyword evidence="8 14" id="KW-0560">Oxidoreductase</keyword>
<feature type="binding site" evidence="13">
    <location>
        <position position="149"/>
    </location>
    <ligand>
        <name>Fe cation</name>
        <dbReference type="ChEBI" id="CHEBI:24875"/>
        <label>1</label>
    </ligand>
</feature>
<dbReference type="EMBL" id="AP028214">
    <property type="protein sequence ID" value="BEI90017.1"/>
    <property type="molecule type" value="Genomic_DNA"/>
</dbReference>
<feature type="binding site" evidence="12">
    <location>
        <position position="57"/>
    </location>
    <ligand>
        <name>substrate</name>
    </ligand>
</feature>
<evidence type="ECO:0000256" key="14">
    <source>
        <dbReference type="RuleBase" id="RU367039"/>
    </source>
</evidence>
<evidence type="ECO:0000313" key="16">
    <source>
        <dbReference type="Proteomes" id="UP001233271"/>
    </source>
</evidence>
<evidence type="ECO:0000256" key="13">
    <source>
        <dbReference type="PIRSR" id="PIRSR607828-2"/>
    </source>
</evidence>
<evidence type="ECO:0000256" key="5">
    <source>
        <dbReference type="ARBA" id="ARBA00019269"/>
    </source>
</evidence>